<reference evidence="1 2" key="1">
    <citation type="submission" date="2021-06" db="EMBL/GenBank/DDBJ databases">
        <authorList>
            <person name="Grouzdev D.S."/>
            <person name="Koziaeva V."/>
        </authorList>
    </citation>
    <scope>NUCLEOTIDE SEQUENCE [LARGE SCALE GENOMIC DNA]</scope>
    <source>
        <strain evidence="1 2">22</strain>
    </source>
</reference>
<accession>A0A947D737</accession>
<protein>
    <submittedName>
        <fullName evidence="1">Uncharacterized protein</fullName>
    </submittedName>
</protein>
<sequence length="91" mass="9825">MYVLVKSSTRAPGGEVYFTGQIASLISASDDLVLVGGEGFFEADARQFPRFGDASDLIRMLDSFAVNERSGWRLRRLAEPTDLAGPIEAAA</sequence>
<organism evidence="1 2">
    <name type="scientific">Prosthecodimorpha staleyi</name>
    <dbReference type="NCBI Taxonomy" id="2840188"/>
    <lineage>
        <taxon>Bacteria</taxon>
        <taxon>Pseudomonadati</taxon>
        <taxon>Pseudomonadota</taxon>
        <taxon>Alphaproteobacteria</taxon>
        <taxon>Hyphomicrobiales</taxon>
        <taxon>Ancalomicrobiaceae</taxon>
        <taxon>Prosthecodimorpha</taxon>
    </lineage>
</organism>
<evidence type="ECO:0000313" key="1">
    <source>
        <dbReference type="EMBL" id="MBT9291324.1"/>
    </source>
</evidence>
<evidence type="ECO:0000313" key="2">
    <source>
        <dbReference type="Proteomes" id="UP000766595"/>
    </source>
</evidence>
<keyword evidence="2" id="KW-1185">Reference proteome</keyword>
<dbReference type="AlphaFoldDB" id="A0A947D737"/>
<proteinExistence type="predicted"/>
<dbReference type="RefSeq" id="WP_261969880.1">
    <property type="nucleotide sequence ID" value="NZ_JAHHZF010000008.1"/>
</dbReference>
<gene>
    <name evidence="1" type="ORF">KL771_17790</name>
</gene>
<name>A0A947D737_9HYPH</name>
<dbReference type="Proteomes" id="UP000766595">
    <property type="component" value="Unassembled WGS sequence"/>
</dbReference>
<comment type="caution">
    <text evidence="1">The sequence shown here is derived from an EMBL/GenBank/DDBJ whole genome shotgun (WGS) entry which is preliminary data.</text>
</comment>
<dbReference type="EMBL" id="JAHHZF010000008">
    <property type="protein sequence ID" value="MBT9291324.1"/>
    <property type="molecule type" value="Genomic_DNA"/>
</dbReference>